<protein>
    <recommendedName>
        <fullName evidence="6">Extracellular membrane protein CFEM domain-containing protein</fullName>
    </recommendedName>
</protein>
<dbReference type="Proteomes" id="UP000700596">
    <property type="component" value="Unassembled WGS sequence"/>
</dbReference>
<dbReference type="OrthoDB" id="3939096at2759"/>
<feature type="chain" id="PRO_5040187049" description="Extracellular membrane protein CFEM domain-containing protein" evidence="3">
    <location>
        <begin position="21"/>
        <end position="207"/>
    </location>
</feature>
<accession>A0A9P9IQ02</accession>
<reference evidence="4" key="1">
    <citation type="journal article" date="2021" name="Nat. Commun.">
        <title>Genetic determinants of endophytism in the Arabidopsis root mycobiome.</title>
        <authorList>
            <person name="Mesny F."/>
            <person name="Miyauchi S."/>
            <person name="Thiergart T."/>
            <person name="Pickel B."/>
            <person name="Atanasova L."/>
            <person name="Karlsson M."/>
            <person name="Huettel B."/>
            <person name="Barry K.W."/>
            <person name="Haridas S."/>
            <person name="Chen C."/>
            <person name="Bauer D."/>
            <person name="Andreopoulos W."/>
            <person name="Pangilinan J."/>
            <person name="LaButti K."/>
            <person name="Riley R."/>
            <person name="Lipzen A."/>
            <person name="Clum A."/>
            <person name="Drula E."/>
            <person name="Henrissat B."/>
            <person name="Kohler A."/>
            <person name="Grigoriev I.V."/>
            <person name="Martin F.M."/>
            <person name="Hacquard S."/>
        </authorList>
    </citation>
    <scope>NUCLEOTIDE SEQUENCE</scope>
    <source>
        <strain evidence="4">MPI-CAGE-CH-0243</strain>
    </source>
</reference>
<comment type="caution">
    <text evidence="4">The sequence shown here is derived from an EMBL/GenBank/DDBJ whole genome shotgun (WGS) entry which is preliminary data.</text>
</comment>
<proteinExistence type="predicted"/>
<keyword evidence="2" id="KW-0472">Membrane</keyword>
<feature type="region of interest" description="Disordered" evidence="1">
    <location>
        <begin position="130"/>
        <end position="171"/>
    </location>
</feature>
<organism evidence="4 5">
    <name type="scientific">Dendryphion nanum</name>
    <dbReference type="NCBI Taxonomy" id="256645"/>
    <lineage>
        <taxon>Eukaryota</taxon>
        <taxon>Fungi</taxon>
        <taxon>Dikarya</taxon>
        <taxon>Ascomycota</taxon>
        <taxon>Pezizomycotina</taxon>
        <taxon>Dothideomycetes</taxon>
        <taxon>Pleosporomycetidae</taxon>
        <taxon>Pleosporales</taxon>
        <taxon>Torulaceae</taxon>
        <taxon>Dendryphion</taxon>
    </lineage>
</organism>
<sequence length="207" mass="21558">MLHRILLLSTILTLLTSISATGTVSFDSSNGYKNLRACALRCYDGNRQGDNIARQISCDKPGIVYVPADNDCVCRSDLQENVVRYLSNCVSTYCSANQLDVSSATQVYKDYCNSAGYSAAAPKSVSAQATGVTSRPSEISGSMRTVASSSTPPETGAPVANPTNSNPPAAQGGSGLSLGGWIGIAAGVIGALAAVVGCYFKWKQSRK</sequence>
<keyword evidence="5" id="KW-1185">Reference proteome</keyword>
<feature type="signal peptide" evidence="3">
    <location>
        <begin position="1"/>
        <end position="20"/>
    </location>
</feature>
<name>A0A9P9IQ02_9PLEO</name>
<feature type="compositionally biased region" description="Polar residues" evidence="1">
    <location>
        <begin position="130"/>
        <end position="153"/>
    </location>
</feature>
<evidence type="ECO:0000313" key="5">
    <source>
        <dbReference type="Proteomes" id="UP000700596"/>
    </source>
</evidence>
<evidence type="ECO:0000256" key="1">
    <source>
        <dbReference type="SAM" id="MobiDB-lite"/>
    </source>
</evidence>
<evidence type="ECO:0000256" key="3">
    <source>
        <dbReference type="SAM" id="SignalP"/>
    </source>
</evidence>
<gene>
    <name evidence="4" type="ORF">B0J11DRAFT_261653</name>
</gene>
<evidence type="ECO:0000256" key="2">
    <source>
        <dbReference type="SAM" id="Phobius"/>
    </source>
</evidence>
<dbReference type="AlphaFoldDB" id="A0A9P9IQ02"/>
<keyword evidence="2" id="KW-1133">Transmembrane helix</keyword>
<dbReference type="EMBL" id="JAGMWT010000004">
    <property type="protein sequence ID" value="KAH7130803.1"/>
    <property type="molecule type" value="Genomic_DNA"/>
</dbReference>
<evidence type="ECO:0008006" key="6">
    <source>
        <dbReference type="Google" id="ProtNLM"/>
    </source>
</evidence>
<keyword evidence="3" id="KW-0732">Signal</keyword>
<evidence type="ECO:0000313" key="4">
    <source>
        <dbReference type="EMBL" id="KAH7130803.1"/>
    </source>
</evidence>
<feature type="transmembrane region" description="Helical" evidence="2">
    <location>
        <begin position="178"/>
        <end position="200"/>
    </location>
</feature>
<keyword evidence="2" id="KW-0812">Transmembrane</keyword>